<gene>
    <name evidence="2" type="ORF">N7492_001795</name>
</gene>
<dbReference type="EMBL" id="JAPQKO010000001">
    <property type="protein sequence ID" value="KAJ5184179.1"/>
    <property type="molecule type" value="Genomic_DNA"/>
</dbReference>
<proteinExistence type="predicted"/>
<dbReference type="InterPro" id="IPR015943">
    <property type="entry name" value="WD40/YVTN_repeat-like_dom_sf"/>
</dbReference>
<feature type="signal peptide" evidence="1">
    <location>
        <begin position="1"/>
        <end position="16"/>
    </location>
</feature>
<keyword evidence="3" id="KW-1185">Reference proteome</keyword>
<reference evidence="2" key="1">
    <citation type="submission" date="2022-11" db="EMBL/GenBank/DDBJ databases">
        <authorList>
            <person name="Petersen C."/>
        </authorList>
    </citation>
    <scope>NUCLEOTIDE SEQUENCE</scope>
    <source>
        <strain evidence="2">IBT 21917</strain>
    </source>
</reference>
<dbReference type="SUPFAM" id="SSF75011">
    <property type="entry name" value="3-carboxy-cis,cis-mucoante lactonizing enzyme"/>
    <property type="match status" value="1"/>
</dbReference>
<dbReference type="AlphaFoldDB" id="A0A9W9M0L4"/>
<evidence type="ECO:0000313" key="2">
    <source>
        <dbReference type="EMBL" id="KAJ5184179.1"/>
    </source>
</evidence>
<evidence type="ECO:0000313" key="3">
    <source>
        <dbReference type="Proteomes" id="UP001146351"/>
    </source>
</evidence>
<evidence type="ECO:0008006" key="4">
    <source>
        <dbReference type="Google" id="ProtNLM"/>
    </source>
</evidence>
<sequence>MKYSVAAMYLLSLVDALSLPPLIPTIPGVTEPLTTNAPPLPILQVPTPPLESPPFTPSDIKPKKIGYFWTGSADKFHKDFLATYSLDDDTFGTLLWVTDVPSSGNDPHHLGVSLDGKTIWGGGLLSLLKTQDTGYYFDATNPYRPKFKKSDRALLSSIADEIRAKPDGGFFITYMGSAAGTSPGRLVETDADDNIIHEWPEDVEGTLNILAEQFSPHGLSIDWERKFILTSDFVEPVTILKPSAGVRRANTLRLWDLDSRKILNTLTIPNGGGIQDVKFIPGHPEGAAIASAVHLGQLWVIYPSRKDKNGKPGVIEELYDLGPKARDTVAIYTDISQDGRYLYATLTTANHIAALDISDLSNIKRLDDPDEDQPTVGPHYVKVTPDQKHLVVTDYFVQTGEIGIINTSADFKALYIDINEDGSLSFNRTIDFNKEFSNRGGAKPHSSVVFDFTDPENPIYY</sequence>
<dbReference type="Gene3D" id="2.130.10.10">
    <property type="entry name" value="YVTN repeat-like/Quinoprotein amine dehydrogenase"/>
    <property type="match status" value="1"/>
</dbReference>
<keyword evidence="1" id="KW-0732">Signal</keyword>
<dbReference type="OrthoDB" id="10033702at2759"/>
<dbReference type="Proteomes" id="UP001146351">
    <property type="component" value="Unassembled WGS sequence"/>
</dbReference>
<evidence type="ECO:0000256" key="1">
    <source>
        <dbReference type="SAM" id="SignalP"/>
    </source>
</evidence>
<accession>A0A9W9M0L4</accession>
<reference evidence="2" key="2">
    <citation type="journal article" date="2023" name="IMA Fungus">
        <title>Comparative genomic study of the Penicillium genus elucidates a diverse pangenome and 15 lateral gene transfer events.</title>
        <authorList>
            <person name="Petersen C."/>
            <person name="Sorensen T."/>
            <person name="Nielsen M.R."/>
            <person name="Sondergaard T.E."/>
            <person name="Sorensen J.L."/>
            <person name="Fitzpatrick D.A."/>
            <person name="Frisvad J.C."/>
            <person name="Nielsen K.L."/>
        </authorList>
    </citation>
    <scope>NUCLEOTIDE SEQUENCE</scope>
    <source>
        <strain evidence="2">IBT 21917</strain>
    </source>
</reference>
<organism evidence="2 3">
    <name type="scientific">Penicillium capsulatum</name>
    <dbReference type="NCBI Taxonomy" id="69766"/>
    <lineage>
        <taxon>Eukaryota</taxon>
        <taxon>Fungi</taxon>
        <taxon>Dikarya</taxon>
        <taxon>Ascomycota</taxon>
        <taxon>Pezizomycotina</taxon>
        <taxon>Eurotiomycetes</taxon>
        <taxon>Eurotiomycetidae</taxon>
        <taxon>Eurotiales</taxon>
        <taxon>Aspergillaceae</taxon>
        <taxon>Penicillium</taxon>
    </lineage>
</organism>
<comment type="caution">
    <text evidence="2">The sequence shown here is derived from an EMBL/GenBank/DDBJ whole genome shotgun (WGS) entry which is preliminary data.</text>
</comment>
<protein>
    <recommendedName>
        <fullName evidence="4">Methanethiol oxidase</fullName>
    </recommendedName>
</protein>
<feature type="chain" id="PRO_5040857678" description="Methanethiol oxidase" evidence="1">
    <location>
        <begin position="17"/>
        <end position="461"/>
    </location>
</feature>
<name>A0A9W9M0L4_9EURO</name>